<evidence type="ECO:0000313" key="1">
    <source>
        <dbReference type="EMBL" id="CAK5069885.1"/>
    </source>
</evidence>
<organism evidence="1 2">
    <name type="scientific">Meloidogyne enterolobii</name>
    <name type="common">Root-knot nematode worm</name>
    <name type="synonym">Meloidogyne mayaguensis</name>
    <dbReference type="NCBI Taxonomy" id="390850"/>
    <lineage>
        <taxon>Eukaryota</taxon>
        <taxon>Metazoa</taxon>
        <taxon>Ecdysozoa</taxon>
        <taxon>Nematoda</taxon>
        <taxon>Chromadorea</taxon>
        <taxon>Rhabditida</taxon>
        <taxon>Tylenchina</taxon>
        <taxon>Tylenchomorpha</taxon>
        <taxon>Tylenchoidea</taxon>
        <taxon>Meloidogynidae</taxon>
        <taxon>Meloidogyninae</taxon>
        <taxon>Meloidogyne</taxon>
    </lineage>
</organism>
<sequence>MGIQCRELSLAINSRDFGKFCRFLRGFLSNFLTQLILLFIIFLSFNISSDELM</sequence>
<dbReference type="Proteomes" id="UP001497535">
    <property type="component" value="Unassembled WGS sequence"/>
</dbReference>
<reference evidence="1" key="1">
    <citation type="submission" date="2023-11" db="EMBL/GenBank/DDBJ databases">
        <authorList>
            <person name="Poullet M."/>
        </authorList>
    </citation>
    <scope>NUCLEOTIDE SEQUENCE</scope>
    <source>
        <strain evidence="1">E1834</strain>
    </source>
</reference>
<protein>
    <submittedName>
        <fullName evidence="1">Uncharacterized protein</fullName>
    </submittedName>
</protein>
<accession>A0ACB0YZB7</accession>
<evidence type="ECO:0000313" key="2">
    <source>
        <dbReference type="Proteomes" id="UP001497535"/>
    </source>
</evidence>
<proteinExistence type="predicted"/>
<keyword evidence="2" id="KW-1185">Reference proteome</keyword>
<dbReference type="EMBL" id="CAVMJV010000021">
    <property type="protein sequence ID" value="CAK5069885.1"/>
    <property type="molecule type" value="Genomic_DNA"/>
</dbReference>
<gene>
    <name evidence="1" type="ORF">MENTE1834_LOCUS18477</name>
</gene>
<name>A0ACB0YZB7_MELEN</name>
<comment type="caution">
    <text evidence="1">The sequence shown here is derived from an EMBL/GenBank/DDBJ whole genome shotgun (WGS) entry which is preliminary data.</text>
</comment>